<keyword evidence="1" id="KW-0472">Membrane</keyword>
<dbReference type="RefSeq" id="WP_240985685.1">
    <property type="nucleotide sequence ID" value="NZ_CDGJ01000058.1"/>
</dbReference>
<reference evidence="2" key="2">
    <citation type="submission" date="2020-01" db="EMBL/GenBank/DDBJ databases">
        <authorList>
            <person name="Hornung B."/>
        </authorList>
    </citation>
    <scope>NUCLEOTIDE SEQUENCE</scope>
    <source>
        <strain evidence="2">PacBioINE</strain>
    </source>
</reference>
<dbReference type="Proteomes" id="UP001071230">
    <property type="component" value="Unassembled WGS sequence"/>
</dbReference>
<organism evidence="2">
    <name type="scientific">Acididesulfobacillus acetoxydans</name>
    <dbReference type="NCBI Taxonomy" id="1561005"/>
    <lineage>
        <taxon>Bacteria</taxon>
        <taxon>Bacillati</taxon>
        <taxon>Bacillota</taxon>
        <taxon>Clostridia</taxon>
        <taxon>Eubacteriales</taxon>
        <taxon>Peptococcaceae</taxon>
        <taxon>Acididesulfobacillus</taxon>
    </lineage>
</organism>
<reference evidence="3" key="1">
    <citation type="submission" date="2014-11" db="EMBL/GenBank/DDBJ databases">
        <authorList>
            <person name="Hornung B.V."/>
        </authorList>
    </citation>
    <scope>NUCLEOTIDE SEQUENCE</scope>
    <source>
        <strain evidence="3">INE</strain>
    </source>
</reference>
<evidence type="ECO:0000313" key="3">
    <source>
        <dbReference type="EMBL" id="CEJ07489.1"/>
    </source>
</evidence>
<keyword evidence="4" id="KW-1185">Reference proteome</keyword>
<evidence type="ECO:0000313" key="4">
    <source>
        <dbReference type="Proteomes" id="UP001071230"/>
    </source>
</evidence>
<dbReference type="Proteomes" id="UP000836597">
    <property type="component" value="Chromosome"/>
</dbReference>
<dbReference type="EMBL" id="CDGJ01000058">
    <property type="protein sequence ID" value="CEJ07489.1"/>
    <property type="molecule type" value="Genomic_DNA"/>
</dbReference>
<feature type="transmembrane region" description="Helical" evidence="1">
    <location>
        <begin position="78"/>
        <end position="96"/>
    </location>
</feature>
<name>A0A8S0VXT6_9FIRM</name>
<dbReference type="EMBL" id="LR746496">
    <property type="protein sequence ID" value="CAA7602293.1"/>
    <property type="molecule type" value="Genomic_DNA"/>
</dbReference>
<proteinExistence type="predicted"/>
<keyword evidence="1" id="KW-0812">Transmembrane</keyword>
<protein>
    <recommendedName>
        <fullName evidence="5">DUF4179 domain-containing protein</fullName>
    </recommendedName>
</protein>
<gene>
    <name evidence="3" type="ORF">DEACI_1955</name>
    <name evidence="2" type="ORF">DEACI_2967</name>
</gene>
<dbReference type="AlphaFoldDB" id="A0A8S0VXT6"/>
<evidence type="ECO:0000313" key="2">
    <source>
        <dbReference type="EMBL" id="CAA7602293.1"/>
    </source>
</evidence>
<keyword evidence="1" id="KW-1133">Transmembrane helix</keyword>
<accession>A0A8S0VXT6</accession>
<sequence length="222" mass="24385">MDESQMDIEKVLQRLRVPDDIDDLMEVTENLSVDPDPARVERIKERTLRRVCSEPGNDLCELGRERCEALKKRHYVKWWYVTAAAAAILLVILSTGPNNVIAAVNSMLSYIPGFGLHSTDKVNLVAVYPVRAERAGVKIDINGVLADRKGTSVMAYVQGGLPDMRSSYLVDSAGRRYPYRGGPIGQAGAGTGACENLWAGYTVLPANIREVALVIPSLSKRK</sequence>
<evidence type="ECO:0000256" key="1">
    <source>
        <dbReference type="SAM" id="Phobius"/>
    </source>
</evidence>
<dbReference type="KEGG" id="aacx:DEACI_2967"/>
<evidence type="ECO:0008006" key="5">
    <source>
        <dbReference type="Google" id="ProtNLM"/>
    </source>
</evidence>